<name>A0A3L7AJS5_9MICO</name>
<evidence type="ECO:0000313" key="9">
    <source>
        <dbReference type="EMBL" id="RLP80669.1"/>
    </source>
</evidence>
<keyword evidence="3" id="KW-0328">Glycosyltransferase</keyword>
<dbReference type="EMBL" id="RCUY01000001">
    <property type="protein sequence ID" value="RLP84454.1"/>
    <property type="molecule type" value="Genomic_DNA"/>
</dbReference>
<evidence type="ECO:0000256" key="8">
    <source>
        <dbReference type="SAM" id="Phobius"/>
    </source>
</evidence>
<reference evidence="9 11" key="1">
    <citation type="submission" date="2018-10" db="EMBL/GenBank/DDBJ databases">
        <authorList>
            <person name="Li J."/>
        </authorList>
    </citation>
    <scope>NUCLEOTIDE SEQUENCE [LARGE SCALE GENOMIC DNA]</scope>
    <source>
        <strain evidence="9 11">JCM 11654</strain>
    </source>
</reference>
<organism evidence="9 11">
    <name type="scientific">Mycetocola lacteus</name>
    <dbReference type="NCBI Taxonomy" id="76637"/>
    <lineage>
        <taxon>Bacteria</taxon>
        <taxon>Bacillati</taxon>
        <taxon>Actinomycetota</taxon>
        <taxon>Actinomycetes</taxon>
        <taxon>Micrococcales</taxon>
        <taxon>Microbacteriaceae</taxon>
        <taxon>Mycetocola</taxon>
    </lineage>
</organism>
<dbReference type="GO" id="GO:0010041">
    <property type="term" value="P:response to iron(III) ion"/>
    <property type="evidence" value="ECO:0007669"/>
    <property type="project" value="TreeGrafter"/>
</dbReference>
<gene>
    <name evidence="10" type="ORF">D9V34_00115</name>
    <name evidence="9" type="ORF">D9V34_12410</name>
</gene>
<protein>
    <submittedName>
        <fullName evidence="9">Uncharacterized protein</fullName>
    </submittedName>
</protein>
<evidence type="ECO:0000313" key="11">
    <source>
        <dbReference type="Proteomes" id="UP000269438"/>
    </source>
</evidence>
<keyword evidence="4" id="KW-0808">Transferase</keyword>
<evidence type="ECO:0000256" key="1">
    <source>
        <dbReference type="ARBA" id="ARBA00004651"/>
    </source>
</evidence>
<evidence type="ECO:0000256" key="3">
    <source>
        <dbReference type="ARBA" id="ARBA00022676"/>
    </source>
</evidence>
<evidence type="ECO:0000256" key="2">
    <source>
        <dbReference type="ARBA" id="ARBA00022475"/>
    </source>
</evidence>
<evidence type="ECO:0000256" key="6">
    <source>
        <dbReference type="ARBA" id="ARBA00022989"/>
    </source>
</evidence>
<feature type="transmembrane region" description="Helical" evidence="8">
    <location>
        <begin position="92"/>
        <end position="125"/>
    </location>
</feature>
<dbReference type="PANTHER" id="PTHR33908">
    <property type="entry name" value="MANNOSYLTRANSFERASE YKCB-RELATED"/>
    <property type="match status" value="1"/>
</dbReference>
<dbReference type="GO" id="GO:0016763">
    <property type="term" value="F:pentosyltransferase activity"/>
    <property type="evidence" value="ECO:0007669"/>
    <property type="project" value="TreeGrafter"/>
</dbReference>
<dbReference type="GO" id="GO:0005886">
    <property type="term" value="C:plasma membrane"/>
    <property type="evidence" value="ECO:0007669"/>
    <property type="project" value="UniProtKB-SubCell"/>
</dbReference>
<dbReference type="EMBL" id="RCUY01000011">
    <property type="protein sequence ID" value="RLP80669.1"/>
    <property type="molecule type" value="Genomic_DNA"/>
</dbReference>
<feature type="transmembrane region" description="Helical" evidence="8">
    <location>
        <begin position="162"/>
        <end position="195"/>
    </location>
</feature>
<dbReference type="Proteomes" id="UP000269438">
    <property type="component" value="Unassembled WGS sequence"/>
</dbReference>
<evidence type="ECO:0000256" key="5">
    <source>
        <dbReference type="ARBA" id="ARBA00022692"/>
    </source>
</evidence>
<proteinExistence type="predicted"/>
<evidence type="ECO:0000256" key="7">
    <source>
        <dbReference type="ARBA" id="ARBA00023136"/>
    </source>
</evidence>
<feature type="transmembrane region" description="Helical" evidence="8">
    <location>
        <begin position="310"/>
        <end position="328"/>
    </location>
</feature>
<feature type="transmembrane region" description="Helical" evidence="8">
    <location>
        <begin position="137"/>
        <end position="156"/>
    </location>
</feature>
<feature type="transmembrane region" description="Helical" evidence="8">
    <location>
        <begin position="252"/>
        <end position="271"/>
    </location>
</feature>
<sequence>MRTPSVRRMLRSVPALAIVLGLLAAGISWIGSATPSFWFDEIATLMAARLGGPGLWQFLQHKDAVHGLYYALIHFWIQAFGDSSVALRGFSALAVGLGTAGLVVLGSKLAGVRFGVLAALIYLVLPRTTFMGIEGRSYALAAAIVVWGVIALISAARRNTWWSWVIYTVVSIATIYLFMYAGLILAAHLAYLLFAHRDRRTLLRWGISALIILAAVLPLVRAGYGQRGQIAWLSGQPIVNAWTTLVEPWLDGSWLLAILVIVLLVIAGRRLPQILARFGTPLVALAAGWAFAPLILMLIANSLFGPLYTSRYMSFTTPGFALLLALAVSVFSRRWIVWVLVGAIALASLPTYVAQRGPYAKQNGVDFLQTAQTIAEHASPGDAFFLQNDKTTTIRPRLSVNGYPAEFAGLEDLAFVRSDLENGNFNDVTLPPRKLGERLRGVSTVWVAGSQHTTPEIKAMKRELARHGFVERERYPLNRTVVTEYVREETR</sequence>
<accession>A0A3L7AJS5</accession>
<dbReference type="InterPro" id="IPR050297">
    <property type="entry name" value="LipidA_mod_glycosyltrf_83"/>
</dbReference>
<evidence type="ECO:0000256" key="4">
    <source>
        <dbReference type="ARBA" id="ARBA00022679"/>
    </source>
</evidence>
<keyword evidence="7 8" id="KW-0472">Membrane</keyword>
<comment type="subcellular location">
    <subcellularLocation>
        <location evidence="1">Cell membrane</location>
        <topology evidence="1">Multi-pass membrane protein</topology>
    </subcellularLocation>
</comment>
<dbReference type="PANTHER" id="PTHR33908:SF3">
    <property type="entry name" value="UNDECAPRENYL PHOSPHATE-ALPHA-4-AMINO-4-DEOXY-L-ARABINOSE ARABINOSYL TRANSFERASE"/>
    <property type="match status" value="1"/>
</dbReference>
<dbReference type="AlphaFoldDB" id="A0A3L7AJS5"/>
<feature type="transmembrane region" description="Helical" evidence="8">
    <location>
        <begin position="335"/>
        <end position="353"/>
    </location>
</feature>
<keyword evidence="5 8" id="KW-0812">Transmembrane</keyword>
<keyword evidence="2" id="KW-1003">Cell membrane</keyword>
<keyword evidence="11" id="KW-1185">Reference proteome</keyword>
<dbReference type="OrthoDB" id="5318634at2"/>
<comment type="caution">
    <text evidence="9">The sequence shown here is derived from an EMBL/GenBank/DDBJ whole genome shotgun (WGS) entry which is preliminary data.</text>
</comment>
<evidence type="ECO:0000313" key="10">
    <source>
        <dbReference type="EMBL" id="RLP84454.1"/>
    </source>
</evidence>
<feature type="transmembrane region" description="Helical" evidence="8">
    <location>
        <begin position="283"/>
        <end position="304"/>
    </location>
</feature>
<feature type="transmembrane region" description="Helical" evidence="8">
    <location>
        <begin position="202"/>
        <end position="224"/>
    </location>
</feature>
<dbReference type="GO" id="GO:0009103">
    <property type="term" value="P:lipopolysaccharide biosynthetic process"/>
    <property type="evidence" value="ECO:0007669"/>
    <property type="project" value="UniProtKB-ARBA"/>
</dbReference>
<keyword evidence="6 8" id="KW-1133">Transmembrane helix</keyword>